<protein>
    <submittedName>
        <fullName evidence="3">Uncharacterized protein</fullName>
    </submittedName>
</protein>
<comment type="caution">
    <text evidence="3">The sequence shown here is derived from an EMBL/GenBank/DDBJ whole genome shotgun (WGS) entry which is preliminary data.</text>
</comment>
<dbReference type="EMBL" id="MNAD01001305">
    <property type="protein sequence ID" value="OJT06485.1"/>
    <property type="molecule type" value="Genomic_DNA"/>
</dbReference>
<gene>
    <name evidence="3" type="ORF">TRAPUB_2644</name>
</gene>
<reference evidence="3 4" key="1">
    <citation type="submission" date="2016-10" db="EMBL/GenBank/DDBJ databases">
        <title>Genome sequence of the basidiomycete white-rot fungus Trametes pubescens.</title>
        <authorList>
            <person name="Makela M.R."/>
            <person name="Granchi Z."/>
            <person name="Peng M."/>
            <person name="De Vries R.P."/>
            <person name="Grigoriev I."/>
            <person name="Riley R."/>
            <person name="Hilden K."/>
        </authorList>
    </citation>
    <scope>NUCLEOTIDE SEQUENCE [LARGE SCALE GENOMIC DNA]</scope>
    <source>
        <strain evidence="3 4">FBCC735</strain>
    </source>
</reference>
<keyword evidence="2" id="KW-0732">Signal</keyword>
<feature type="signal peptide" evidence="2">
    <location>
        <begin position="1"/>
        <end position="17"/>
    </location>
</feature>
<dbReference type="AlphaFoldDB" id="A0A1M2VFW8"/>
<evidence type="ECO:0000313" key="4">
    <source>
        <dbReference type="Proteomes" id="UP000184267"/>
    </source>
</evidence>
<evidence type="ECO:0000256" key="2">
    <source>
        <dbReference type="SAM" id="SignalP"/>
    </source>
</evidence>
<name>A0A1M2VFW8_TRAPU</name>
<evidence type="ECO:0000313" key="3">
    <source>
        <dbReference type="EMBL" id="OJT06485.1"/>
    </source>
</evidence>
<evidence type="ECO:0000256" key="1">
    <source>
        <dbReference type="SAM" id="MobiDB-lite"/>
    </source>
</evidence>
<keyword evidence="4" id="KW-1185">Reference proteome</keyword>
<accession>A0A1M2VFW8</accession>
<organism evidence="3 4">
    <name type="scientific">Trametes pubescens</name>
    <name type="common">White-rot fungus</name>
    <dbReference type="NCBI Taxonomy" id="154538"/>
    <lineage>
        <taxon>Eukaryota</taxon>
        <taxon>Fungi</taxon>
        <taxon>Dikarya</taxon>
        <taxon>Basidiomycota</taxon>
        <taxon>Agaricomycotina</taxon>
        <taxon>Agaricomycetes</taxon>
        <taxon>Polyporales</taxon>
        <taxon>Polyporaceae</taxon>
        <taxon>Trametes</taxon>
    </lineage>
</organism>
<feature type="chain" id="PRO_5012612024" evidence="2">
    <location>
        <begin position="18"/>
        <end position="208"/>
    </location>
</feature>
<feature type="region of interest" description="Disordered" evidence="1">
    <location>
        <begin position="185"/>
        <end position="208"/>
    </location>
</feature>
<proteinExistence type="predicted"/>
<dbReference type="Proteomes" id="UP000184267">
    <property type="component" value="Unassembled WGS sequence"/>
</dbReference>
<sequence length="208" mass="23219">MLLTAAHPLLALRHLTAVTLWFDHGEIMLSDMVLESFAEAWPAPVSLRICFGVLSHSDPSAPPVYLATVTLRSFRAFARHCSSLQSPHIPHLYVPVEDCADDTYWDGSEYVRDHQLPSLAVCRAIIQDVRWCASALHRIFPHLDIGGSRDLYVRSHRGHNSDVREDQVFSAIWLGMLDALEGYQIPPPKSDAEGTSTFDGEQSERSGI</sequence>